<dbReference type="CDD" id="cd06664">
    <property type="entry name" value="IscU_like"/>
    <property type="match status" value="1"/>
</dbReference>
<feature type="domain" description="NIF system FeS cluster assembly NifU N-terminal" evidence="1">
    <location>
        <begin position="13"/>
        <end position="101"/>
    </location>
</feature>
<reference evidence="2 3" key="2">
    <citation type="journal article" date="2014" name="Genome Announc.">
        <title>Draft Genome Sequence of 'Candidatus Phytoplasma asteris' Strain OY-V, an Unculturable Plant-Pathogenic Bacterium.</title>
        <authorList>
            <person name="Kakizawa S."/>
            <person name="Makino A."/>
            <person name="Ishii Y."/>
            <person name="Tamaki H."/>
            <person name="Kamagata Y."/>
        </authorList>
    </citation>
    <scope>NUCLEOTIDE SEQUENCE [LARGE SCALE GENOMIC DNA]</scope>
    <source>
        <strain evidence="2 3">OY-V</strain>
    </source>
</reference>
<evidence type="ECO:0000259" key="1">
    <source>
        <dbReference type="Pfam" id="PF01592"/>
    </source>
</evidence>
<dbReference type="Pfam" id="PF01592">
    <property type="entry name" value="NifU_N"/>
    <property type="match status" value="1"/>
</dbReference>
<comment type="caution">
    <text evidence="2">The sequence shown here is derived from an EMBL/GenBank/DDBJ whole genome shotgun (WGS) entry which is preliminary data.</text>
</comment>
<protein>
    <submittedName>
        <fullName evidence="2">NifU-like protein</fullName>
    </submittedName>
</protein>
<proteinExistence type="predicted"/>
<accession>A0ABQ0J1P5</accession>
<reference evidence="3" key="1">
    <citation type="journal article" date="2014" name="Genome Announc.">
        <title>Draft Genome Sequence of ''Candidatus Phytoplasma asteris'' Strain OY-V, an Unculturable Plant-Pathogenic Bacterium.</title>
        <authorList>
            <person name="Kakizawa S."/>
            <person name="Makino A."/>
            <person name="Ishii Y."/>
            <person name="Tamaki H."/>
            <person name="Kamagata Y."/>
        </authorList>
    </citation>
    <scope>NUCLEOTIDE SEQUENCE [LARGE SCALE GENOMIC DNA]</scope>
    <source>
        <strain evidence="3">OY-V</strain>
    </source>
</reference>
<gene>
    <name evidence="2" type="primary">iscU</name>
    <name evidence="2" type="ORF">OYV_00030</name>
</gene>
<dbReference type="InterPro" id="IPR002871">
    <property type="entry name" value="NIF_FeS_clus_asmbl_NifU_N"/>
</dbReference>
<evidence type="ECO:0000313" key="3">
    <source>
        <dbReference type="Proteomes" id="UP000028900"/>
    </source>
</evidence>
<dbReference type="SUPFAM" id="SSF82649">
    <property type="entry name" value="SufE/NifU"/>
    <property type="match status" value="1"/>
</dbReference>
<name>A0ABQ0J1P5_9MOLU</name>
<sequence length="145" mass="16819">MPERNKMFDSKKHEIIMKHYHNPQNQTDVRLPGYIPFEKQTSYCGDKVIIQLKCDNNKIIDIKYEANVCSICVASASVMSVYLQHLTKTQALNKINHFMAMVQNQTYDSTLFNSDLKSFDIVYQLPGKINCVLLPWQILQEFLLG</sequence>
<evidence type="ECO:0000313" key="2">
    <source>
        <dbReference type="EMBL" id="GAK73524.1"/>
    </source>
</evidence>
<dbReference type="Proteomes" id="UP000028900">
    <property type="component" value="Unassembled WGS sequence"/>
</dbReference>
<dbReference type="Gene3D" id="3.90.1010.10">
    <property type="match status" value="1"/>
</dbReference>
<dbReference type="EMBL" id="BBIY01000001">
    <property type="protein sequence ID" value="GAK73524.1"/>
    <property type="molecule type" value="Genomic_DNA"/>
</dbReference>
<organism evidence="2 3">
    <name type="scientific">'Chrysanthemum coronarium' phytoplasma</name>
    <dbReference type="NCBI Taxonomy" id="1520703"/>
    <lineage>
        <taxon>Bacteria</taxon>
        <taxon>Bacillati</taxon>
        <taxon>Mycoplasmatota</taxon>
        <taxon>Mollicutes</taxon>
        <taxon>Acholeplasmatales</taxon>
        <taxon>Acholeplasmataceae</taxon>
        <taxon>Candidatus Phytoplasma</taxon>
        <taxon>16SrI (Aster yellows group)</taxon>
    </lineage>
</organism>
<keyword evidence="3" id="KW-1185">Reference proteome</keyword>